<feature type="signal peptide" evidence="1">
    <location>
        <begin position="1"/>
        <end position="18"/>
    </location>
</feature>
<keyword evidence="3" id="KW-1185">Reference proteome</keyword>
<comment type="caution">
    <text evidence="2">The sequence shown here is derived from an EMBL/GenBank/DDBJ whole genome shotgun (WGS) entry which is preliminary data.</text>
</comment>
<gene>
    <name evidence="2" type="ORF">FOL47_008561</name>
</gene>
<evidence type="ECO:0000313" key="2">
    <source>
        <dbReference type="EMBL" id="KAF4657166.1"/>
    </source>
</evidence>
<sequence>MSTAAFVTAVLPLVNVLAAPWYGPQGFQCVDPHISYGAPKVVLHFEETSFQYNKTLAEGNVNMYGVSEDGGPTDEVVFTTKSQGSVITFNYESCYISLGLQTFCSKNGLKVTMGVNTDSFAHVMRTLNVVRDGNDPATVEFALVGVEYPFPILAVKNYGTNLEKLLSYMDSKTESSKEYFWMKGNALTYDILRNSLTLHQDSTPSNDIVLESC</sequence>
<keyword evidence="1" id="KW-0732">Signal</keyword>
<name>A0A7J6LDA7_PERCH</name>
<accession>A0A7J6LDA7</accession>
<dbReference type="AlphaFoldDB" id="A0A7J6LDA7"/>
<protein>
    <submittedName>
        <fullName evidence="2">Uncharacterized protein</fullName>
    </submittedName>
</protein>
<feature type="chain" id="PRO_5029747751" evidence="1">
    <location>
        <begin position="19"/>
        <end position="213"/>
    </location>
</feature>
<evidence type="ECO:0000256" key="1">
    <source>
        <dbReference type="SAM" id="SignalP"/>
    </source>
</evidence>
<dbReference type="Proteomes" id="UP000591131">
    <property type="component" value="Unassembled WGS sequence"/>
</dbReference>
<reference evidence="2 3" key="1">
    <citation type="submission" date="2020-04" db="EMBL/GenBank/DDBJ databases">
        <title>Perkinsus chesapeaki whole genome sequence.</title>
        <authorList>
            <person name="Bogema D.R."/>
        </authorList>
    </citation>
    <scope>NUCLEOTIDE SEQUENCE [LARGE SCALE GENOMIC DNA]</scope>
    <source>
        <strain evidence="2">ATCC PRA-425</strain>
    </source>
</reference>
<proteinExistence type="predicted"/>
<organism evidence="2 3">
    <name type="scientific">Perkinsus chesapeaki</name>
    <name type="common">Clam parasite</name>
    <name type="synonym">Perkinsus andrewsi</name>
    <dbReference type="NCBI Taxonomy" id="330153"/>
    <lineage>
        <taxon>Eukaryota</taxon>
        <taxon>Sar</taxon>
        <taxon>Alveolata</taxon>
        <taxon>Perkinsozoa</taxon>
        <taxon>Perkinsea</taxon>
        <taxon>Perkinsida</taxon>
        <taxon>Perkinsidae</taxon>
        <taxon>Perkinsus</taxon>
    </lineage>
</organism>
<dbReference type="EMBL" id="JAAPAO010000556">
    <property type="protein sequence ID" value="KAF4657166.1"/>
    <property type="molecule type" value="Genomic_DNA"/>
</dbReference>
<evidence type="ECO:0000313" key="3">
    <source>
        <dbReference type="Proteomes" id="UP000591131"/>
    </source>
</evidence>